<protein>
    <submittedName>
        <fullName evidence="2">Alpha/beta fold hydrolase</fullName>
    </submittedName>
</protein>
<dbReference type="PANTHER" id="PTHR46438">
    <property type="entry name" value="ALPHA/BETA-HYDROLASES SUPERFAMILY PROTEIN"/>
    <property type="match status" value="1"/>
</dbReference>
<feature type="domain" description="AB hydrolase-1" evidence="1">
    <location>
        <begin position="62"/>
        <end position="175"/>
    </location>
</feature>
<evidence type="ECO:0000313" key="2">
    <source>
        <dbReference type="EMBL" id="MST75865.1"/>
    </source>
</evidence>
<dbReference type="RefSeq" id="WP_154430833.1">
    <property type="nucleotide sequence ID" value="NZ_VUNI01000028.1"/>
</dbReference>
<gene>
    <name evidence="2" type="ORF">FYJ75_12830</name>
</gene>
<evidence type="ECO:0000313" key="3">
    <source>
        <dbReference type="Proteomes" id="UP000474024"/>
    </source>
</evidence>
<dbReference type="PANTHER" id="PTHR46438:SF2">
    <property type="entry name" value="ALPHA_BETA-HYDROLASES SUPERFAMILY PROTEIN"/>
    <property type="match status" value="1"/>
</dbReference>
<dbReference type="Proteomes" id="UP000474024">
    <property type="component" value="Unassembled WGS sequence"/>
</dbReference>
<dbReference type="EMBL" id="VUNI01000028">
    <property type="protein sequence ID" value="MST75865.1"/>
    <property type="molecule type" value="Genomic_DNA"/>
</dbReference>
<comment type="caution">
    <text evidence="2">The sequence shown here is derived from an EMBL/GenBank/DDBJ whole genome shotgun (WGS) entry which is preliminary data.</text>
</comment>
<dbReference type="GO" id="GO:0016787">
    <property type="term" value="F:hydrolase activity"/>
    <property type="evidence" value="ECO:0007669"/>
    <property type="project" value="UniProtKB-KW"/>
</dbReference>
<dbReference type="InterPro" id="IPR029058">
    <property type="entry name" value="AB_hydrolase_fold"/>
</dbReference>
<dbReference type="Gene3D" id="3.40.50.1820">
    <property type="entry name" value="alpha/beta hydrolase"/>
    <property type="match status" value="1"/>
</dbReference>
<dbReference type="Pfam" id="PF12697">
    <property type="entry name" value="Abhydrolase_6"/>
    <property type="match status" value="1"/>
</dbReference>
<organism evidence="2 3">
    <name type="scientific">Roseburia porci</name>
    <dbReference type="NCBI Taxonomy" id="2605790"/>
    <lineage>
        <taxon>Bacteria</taxon>
        <taxon>Bacillati</taxon>
        <taxon>Bacillota</taxon>
        <taxon>Clostridia</taxon>
        <taxon>Lachnospirales</taxon>
        <taxon>Lachnospiraceae</taxon>
        <taxon>Roseburia</taxon>
    </lineage>
</organism>
<proteinExistence type="predicted"/>
<accession>A0A6L5YU13</accession>
<name>A0A6L5YU13_9FIRM</name>
<sequence>MKKNTKRFLLLTTAAVGSIYAFNRFIAETSASKKLLTDGNGSYYNWKFGKVFYTKKGNGTPLLLIHDTDVSSSSFEWYKLVKKLEKNHTVYTIDLIGCGRSDKPALTYTNYLYVQLIGSFVHDVIGTSTDVIASQYSSTFTLMANQLDPELFDHIILINPPSIKGIQGTITTANKVMKDIMELPLIGTFVYNLTHRRSDIDSAFRQRYFKKPQLILGKLEDIYYEAAHSNNGNGKYLYASQISNYMNVHMDHVIRKLEKPVHMIASQDLQSNISAMDSYRHLNSSIEIHYLSGCKLLPQLEIPEKLLATVNAILDK</sequence>
<dbReference type="InterPro" id="IPR000073">
    <property type="entry name" value="AB_hydrolase_1"/>
</dbReference>
<dbReference type="AlphaFoldDB" id="A0A6L5YU13"/>
<evidence type="ECO:0000259" key="1">
    <source>
        <dbReference type="Pfam" id="PF12697"/>
    </source>
</evidence>
<reference evidence="2 3" key="1">
    <citation type="submission" date="2019-08" db="EMBL/GenBank/DDBJ databases">
        <title>In-depth cultivation of the pig gut microbiome towards novel bacterial diversity and tailored functional studies.</title>
        <authorList>
            <person name="Wylensek D."/>
            <person name="Hitch T.C.A."/>
            <person name="Clavel T."/>
        </authorList>
    </citation>
    <scope>NUCLEOTIDE SEQUENCE [LARGE SCALE GENOMIC DNA]</scope>
    <source>
        <strain evidence="2 3">MUC/MUC-530-WT-4D</strain>
    </source>
</reference>
<dbReference type="SUPFAM" id="SSF53474">
    <property type="entry name" value="alpha/beta-Hydrolases"/>
    <property type="match status" value="1"/>
</dbReference>
<keyword evidence="3" id="KW-1185">Reference proteome</keyword>
<keyword evidence="2" id="KW-0378">Hydrolase</keyword>